<dbReference type="AlphaFoldDB" id="A0A9P4SHL6"/>
<feature type="compositionally biased region" description="Polar residues" evidence="1">
    <location>
        <begin position="154"/>
        <end position="169"/>
    </location>
</feature>
<name>A0A9P4SHL6_9PEZI</name>
<gene>
    <name evidence="2" type="ORF">M501DRAFT_57754</name>
</gene>
<comment type="caution">
    <text evidence="2">The sequence shown here is derived from an EMBL/GenBank/DDBJ whole genome shotgun (WGS) entry which is preliminary data.</text>
</comment>
<dbReference type="Proteomes" id="UP000799429">
    <property type="component" value="Unassembled WGS sequence"/>
</dbReference>
<keyword evidence="3" id="KW-1185">Reference proteome</keyword>
<dbReference type="OrthoDB" id="3919546at2759"/>
<proteinExistence type="predicted"/>
<reference evidence="2" key="1">
    <citation type="journal article" date="2020" name="Stud. Mycol.">
        <title>101 Dothideomycetes genomes: a test case for predicting lifestyles and emergence of pathogens.</title>
        <authorList>
            <person name="Haridas S."/>
            <person name="Albert R."/>
            <person name="Binder M."/>
            <person name="Bloem J."/>
            <person name="Labutti K."/>
            <person name="Salamov A."/>
            <person name="Andreopoulos B."/>
            <person name="Baker S."/>
            <person name="Barry K."/>
            <person name="Bills G."/>
            <person name="Bluhm B."/>
            <person name="Cannon C."/>
            <person name="Castanera R."/>
            <person name="Culley D."/>
            <person name="Daum C."/>
            <person name="Ezra D."/>
            <person name="Gonzalez J."/>
            <person name="Henrissat B."/>
            <person name="Kuo A."/>
            <person name="Liang C."/>
            <person name="Lipzen A."/>
            <person name="Lutzoni F."/>
            <person name="Magnuson J."/>
            <person name="Mondo S."/>
            <person name="Nolan M."/>
            <person name="Ohm R."/>
            <person name="Pangilinan J."/>
            <person name="Park H.-J."/>
            <person name="Ramirez L."/>
            <person name="Alfaro M."/>
            <person name="Sun H."/>
            <person name="Tritt A."/>
            <person name="Yoshinaga Y."/>
            <person name="Zwiers L.-H."/>
            <person name="Turgeon B."/>
            <person name="Goodwin S."/>
            <person name="Spatafora J."/>
            <person name="Crous P."/>
            <person name="Grigoriev I."/>
        </authorList>
    </citation>
    <scope>NUCLEOTIDE SEQUENCE</scope>
    <source>
        <strain evidence="2">CBS 101060</strain>
    </source>
</reference>
<evidence type="ECO:0000313" key="3">
    <source>
        <dbReference type="Proteomes" id="UP000799429"/>
    </source>
</evidence>
<protein>
    <submittedName>
        <fullName evidence="2">Uncharacterized protein</fullName>
    </submittedName>
</protein>
<dbReference type="EMBL" id="MU006089">
    <property type="protein sequence ID" value="KAF2843091.1"/>
    <property type="molecule type" value="Genomic_DNA"/>
</dbReference>
<evidence type="ECO:0000313" key="2">
    <source>
        <dbReference type="EMBL" id="KAF2843091.1"/>
    </source>
</evidence>
<accession>A0A9P4SHL6</accession>
<organism evidence="2 3">
    <name type="scientific">Patellaria atrata CBS 101060</name>
    <dbReference type="NCBI Taxonomy" id="1346257"/>
    <lineage>
        <taxon>Eukaryota</taxon>
        <taxon>Fungi</taxon>
        <taxon>Dikarya</taxon>
        <taxon>Ascomycota</taxon>
        <taxon>Pezizomycotina</taxon>
        <taxon>Dothideomycetes</taxon>
        <taxon>Dothideomycetes incertae sedis</taxon>
        <taxon>Patellariales</taxon>
        <taxon>Patellariaceae</taxon>
        <taxon>Patellaria</taxon>
    </lineage>
</organism>
<feature type="region of interest" description="Disordered" evidence="1">
    <location>
        <begin position="154"/>
        <end position="180"/>
    </location>
</feature>
<evidence type="ECO:0000256" key="1">
    <source>
        <dbReference type="SAM" id="MobiDB-lite"/>
    </source>
</evidence>
<sequence length="398" mass="44577">MNPTTQQHPSIYKAIISYYSFRPVPALNSLPNILITLYEQLTEFRVGSVQTRLSHCPVHTPNPLSKFTSNTRTKLSYRVTTLTITTVRMSSKDQLARSDSATSISSCTVEPLSQPSLSLPLDPYTPASNPKALGTFALLRSNYSAQRILPVRTPFTSDTLPHRNSSPTLPTERKYTPPTSSSDYYNVPIEEDIARLKRFIVWHLCTDYYVPVPPAYGLSPADVDYFLTQPFPLRAAATVFNETRYDTSTRPSSPGPDLHLQLARTAEALGVKPAVVLGMISNFKAGLTPFSADVVRMAYSGVVEKLLWGNDWGTLARKVYVDRTVVIPAVLTGEGERELREKLAKEALGVQWRWFEERREGLVLKRRVGERCIEVKKGWLGGLRMGVKRVLRKMNGKS</sequence>